<protein>
    <recommendedName>
        <fullName evidence="5">Integrase zinc-binding domain-containing protein</fullName>
    </recommendedName>
</protein>
<evidence type="ECO:0008006" key="5">
    <source>
        <dbReference type="Google" id="ProtNLM"/>
    </source>
</evidence>
<dbReference type="Proteomes" id="UP000288805">
    <property type="component" value="Unassembled WGS sequence"/>
</dbReference>
<dbReference type="InterPro" id="IPR041588">
    <property type="entry name" value="Integrase_H2C2"/>
</dbReference>
<dbReference type="PANTHER" id="PTHR47266">
    <property type="entry name" value="ENDONUCLEASE-RELATED"/>
    <property type="match status" value="1"/>
</dbReference>
<proteinExistence type="predicted"/>
<dbReference type="InterPro" id="IPR023780">
    <property type="entry name" value="Chromo_domain"/>
</dbReference>
<evidence type="ECO:0000313" key="3">
    <source>
        <dbReference type="EMBL" id="RVX16290.1"/>
    </source>
</evidence>
<feature type="domain" description="Integrase zinc-binding" evidence="2">
    <location>
        <begin position="44"/>
        <end position="85"/>
    </location>
</feature>
<dbReference type="InterPro" id="IPR016197">
    <property type="entry name" value="Chromo-like_dom_sf"/>
</dbReference>
<feature type="domain" description="Chromo" evidence="1">
    <location>
        <begin position="285"/>
        <end position="332"/>
    </location>
</feature>
<evidence type="ECO:0000259" key="1">
    <source>
        <dbReference type="Pfam" id="PF00385"/>
    </source>
</evidence>
<dbReference type="SUPFAM" id="SSF54160">
    <property type="entry name" value="Chromo domain-like"/>
    <property type="match status" value="1"/>
</dbReference>
<evidence type="ECO:0000259" key="2">
    <source>
        <dbReference type="Pfam" id="PF17921"/>
    </source>
</evidence>
<gene>
    <name evidence="3" type="ORF">CK203_014568</name>
</gene>
<reference evidence="3 4" key="1">
    <citation type="journal article" date="2018" name="PLoS Genet.">
        <title>Population sequencing reveals clonal diversity and ancestral inbreeding in the grapevine cultivar Chardonnay.</title>
        <authorList>
            <person name="Roach M.J."/>
            <person name="Johnson D.L."/>
            <person name="Bohlmann J."/>
            <person name="van Vuuren H.J."/>
            <person name="Jones S.J."/>
            <person name="Pretorius I.S."/>
            <person name="Schmidt S.A."/>
            <person name="Borneman A.R."/>
        </authorList>
    </citation>
    <scope>NUCLEOTIDE SEQUENCE [LARGE SCALE GENOMIC DNA]</scope>
    <source>
        <strain evidence="4">cv. Chardonnay</strain>
        <tissue evidence="3">Leaf</tissue>
    </source>
</reference>
<dbReference type="Pfam" id="PF17921">
    <property type="entry name" value="Integrase_H2C2"/>
    <property type="match status" value="1"/>
</dbReference>
<dbReference type="Pfam" id="PF00385">
    <property type="entry name" value="Chromo"/>
    <property type="match status" value="1"/>
</dbReference>
<dbReference type="AlphaFoldDB" id="A0A438K509"/>
<dbReference type="Gene3D" id="1.10.340.70">
    <property type="match status" value="1"/>
</dbReference>
<sequence>MATEQPGGSYTWRQGLLLYKGRSLFRTLPPYGPNCYTKCMTPRWGGHSGVLRTFKKLGQQFYWPGMHRSVQDYVKGYVVYQKIKAETLAPIGLLQPLPILCQVWDDITLDFIEGLSISQGKDTIMPKNLWKAFSSFTACPNQLLVIGTQSSSVTFGRNFSRCRAPNYSLAPHTTRRRMARRKSSIAASNNISGVLFISGHRDGTTIYLGGILVNLERSVNRIKQMADRKRRDISFEVSEQLPAEAYVHPVFHVSLLKRYQDNGGLVETQPAEIPLFTDDRVVLLEPQAILDNRWIKQGTQLVEEGLVHWKHLPGEEAMWEPTNMLQEMFPNLDLEDKDPLDGGGMIGQGVLWSQIMLVKRILETAESLEMMIIELQCMNPGAQTLLRQSIEMLPRASSSCEIEFKG</sequence>
<comment type="caution">
    <text evidence="3">The sequence shown here is derived from an EMBL/GenBank/DDBJ whole genome shotgun (WGS) entry which is preliminary data.</text>
</comment>
<accession>A0A438K509</accession>
<dbReference type="InterPro" id="IPR052160">
    <property type="entry name" value="Gypsy_RT_Integrase-like"/>
</dbReference>
<name>A0A438K509_VITVI</name>
<dbReference type="EMBL" id="QGNW01000016">
    <property type="protein sequence ID" value="RVX16290.1"/>
    <property type="molecule type" value="Genomic_DNA"/>
</dbReference>
<evidence type="ECO:0000313" key="4">
    <source>
        <dbReference type="Proteomes" id="UP000288805"/>
    </source>
</evidence>
<organism evidence="3 4">
    <name type="scientific">Vitis vinifera</name>
    <name type="common">Grape</name>
    <dbReference type="NCBI Taxonomy" id="29760"/>
    <lineage>
        <taxon>Eukaryota</taxon>
        <taxon>Viridiplantae</taxon>
        <taxon>Streptophyta</taxon>
        <taxon>Embryophyta</taxon>
        <taxon>Tracheophyta</taxon>
        <taxon>Spermatophyta</taxon>
        <taxon>Magnoliopsida</taxon>
        <taxon>eudicotyledons</taxon>
        <taxon>Gunneridae</taxon>
        <taxon>Pentapetalae</taxon>
        <taxon>rosids</taxon>
        <taxon>Vitales</taxon>
        <taxon>Vitaceae</taxon>
        <taxon>Viteae</taxon>
        <taxon>Vitis</taxon>
    </lineage>
</organism>